<dbReference type="AlphaFoldDB" id="A0A9P5Z332"/>
<feature type="transmembrane region" description="Helical" evidence="1">
    <location>
        <begin position="23"/>
        <end position="42"/>
    </location>
</feature>
<feature type="transmembrane region" description="Helical" evidence="1">
    <location>
        <begin position="102"/>
        <end position="124"/>
    </location>
</feature>
<keyword evidence="1" id="KW-0812">Transmembrane</keyword>
<gene>
    <name evidence="3" type="ORF">BDN70DRAFT_773496</name>
</gene>
<sequence>WAVLLAPELEADRLRCEAWKDEVQNLLIFAGLFSAVVTSFVIDSYKSLLPDSNETVAGLLFHIANTLNSSSQNSTPFPPSVDPASITTPFSQSRSSVVITGLWLISLILSLTVVLIGTIALQWLREHHSYPGYSSKEILTILHMRLEAIEAWRVPLIFASLPVLLQFALILFFIGLIYFALLLGSGISIIVSIFVGITFFFYIASTSLPTLQMLSFLTGPYPKTIPNPCAYKSPQSQFFRSI</sequence>
<feature type="non-terminal residue" evidence="3">
    <location>
        <position position="1"/>
    </location>
</feature>
<comment type="caution">
    <text evidence="3">The sequence shown here is derived from an EMBL/GenBank/DDBJ whole genome shotgun (WGS) entry which is preliminary data.</text>
</comment>
<feature type="transmembrane region" description="Helical" evidence="1">
    <location>
        <begin position="154"/>
        <end position="181"/>
    </location>
</feature>
<evidence type="ECO:0000313" key="3">
    <source>
        <dbReference type="EMBL" id="KAF9479803.1"/>
    </source>
</evidence>
<proteinExistence type="predicted"/>
<dbReference type="EMBL" id="MU155205">
    <property type="protein sequence ID" value="KAF9479803.1"/>
    <property type="molecule type" value="Genomic_DNA"/>
</dbReference>
<evidence type="ECO:0000313" key="4">
    <source>
        <dbReference type="Proteomes" id="UP000807469"/>
    </source>
</evidence>
<dbReference type="Pfam" id="PF20153">
    <property type="entry name" value="DUF6535"/>
    <property type="match status" value="1"/>
</dbReference>
<evidence type="ECO:0000259" key="2">
    <source>
        <dbReference type="Pfam" id="PF20153"/>
    </source>
</evidence>
<keyword evidence="1" id="KW-0472">Membrane</keyword>
<accession>A0A9P5Z332</accession>
<keyword evidence="1" id="KW-1133">Transmembrane helix</keyword>
<feature type="non-terminal residue" evidence="3">
    <location>
        <position position="242"/>
    </location>
</feature>
<dbReference type="Proteomes" id="UP000807469">
    <property type="component" value="Unassembled WGS sequence"/>
</dbReference>
<feature type="domain" description="DUF6535" evidence="2">
    <location>
        <begin position="1"/>
        <end position="180"/>
    </location>
</feature>
<name>A0A9P5Z332_9AGAR</name>
<keyword evidence="4" id="KW-1185">Reference proteome</keyword>
<reference evidence="3" key="1">
    <citation type="submission" date="2020-11" db="EMBL/GenBank/DDBJ databases">
        <authorList>
            <consortium name="DOE Joint Genome Institute"/>
            <person name="Ahrendt S."/>
            <person name="Riley R."/>
            <person name="Andreopoulos W."/>
            <person name="Labutti K."/>
            <person name="Pangilinan J."/>
            <person name="Ruiz-Duenas F.J."/>
            <person name="Barrasa J.M."/>
            <person name="Sanchez-Garcia M."/>
            <person name="Camarero S."/>
            <person name="Miyauchi S."/>
            <person name="Serrano A."/>
            <person name="Linde D."/>
            <person name="Babiker R."/>
            <person name="Drula E."/>
            <person name="Ayuso-Fernandez I."/>
            <person name="Pacheco R."/>
            <person name="Padilla G."/>
            <person name="Ferreira P."/>
            <person name="Barriuso J."/>
            <person name="Kellner H."/>
            <person name="Castanera R."/>
            <person name="Alfaro M."/>
            <person name="Ramirez L."/>
            <person name="Pisabarro A.G."/>
            <person name="Kuo A."/>
            <person name="Tritt A."/>
            <person name="Lipzen A."/>
            <person name="He G."/>
            <person name="Yan M."/>
            <person name="Ng V."/>
            <person name="Cullen D."/>
            <person name="Martin F."/>
            <person name="Rosso M.-N."/>
            <person name="Henrissat B."/>
            <person name="Hibbett D."/>
            <person name="Martinez A.T."/>
            <person name="Grigoriev I.V."/>
        </authorList>
    </citation>
    <scope>NUCLEOTIDE SEQUENCE</scope>
    <source>
        <strain evidence="3">CIRM-BRFM 674</strain>
    </source>
</reference>
<dbReference type="InterPro" id="IPR045338">
    <property type="entry name" value="DUF6535"/>
</dbReference>
<organism evidence="3 4">
    <name type="scientific">Pholiota conissans</name>
    <dbReference type="NCBI Taxonomy" id="109636"/>
    <lineage>
        <taxon>Eukaryota</taxon>
        <taxon>Fungi</taxon>
        <taxon>Dikarya</taxon>
        <taxon>Basidiomycota</taxon>
        <taxon>Agaricomycotina</taxon>
        <taxon>Agaricomycetes</taxon>
        <taxon>Agaricomycetidae</taxon>
        <taxon>Agaricales</taxon>
        <taxon>Agaricineae</taxon>
        <taxon>Strophariaceae</taxon>
        <taxon>Pholiota</taxon>
    </lineage>
</organism>
<feature type="transmembrane region" description="Helical" evidence="1">
    <location>
        <begin position="187"/>
        <end position="204"/>
    </location>
</feature>
<evidence type="ECO:0000256" key="1">
    <source>
        <dbReference type="SAM" id="Phobius"/>
    </source>
</evidence>
<protein>
    <recommendedName>
        <fullName evidence="2">DUF6535 domain-containing protein</fullName>
    </recommendedName>
</protein>
<dbReference type="OrthoDB" id="3219854at2759"/>